<dbReference type="NCBIfam" id="TIGR01730">
    <property type="entry name" value="RND_mfp"/>
    <property type="match status" value="1"/>
</dbReference>
<keyword evidence="2" id="KW-0175">Coiled coil</keyword>
<dbReference type="Pfam" id="PF25973">
    <property type="entry name" value="BSH_CzcB"/>
    <property type="match status" value="1"/>
</dbReference>
<evidence type="ECO:0000259" key="3">
    <source>
        <dbReference type="Pfam" id="PF25954"/>
    </source>
</evidence>
<dbReference type="Proteomes" id="UP000000683">
    <property type="component" value="Chromosome"/>
</dbReference>
<keyword evidence="6" id="KW-1185">Reference proteome</keyword>
<dbReference type="Pfam" id="PF25954">
    <property type="entry name" value="Beta-barrel_RND_2"/>
    <property type="match status" value="1"/>
</dbReference>
<dbReference type="InterPro" id="IPR006143">
    <property type="entry name" value="RND_pump_MFP"/>
</dbReference>
<dbReference type="SUPFAM" id="SSF111369">
    <property type="entry name" value="HlyD-like secretion proteins"/>
    <property type="match status" value="1"/>
</dbReference>
<proteinExistence type="inferred from homology"/>
<dbReference type="InterPro" id="IPR058792">
    <property type="entry name" value="Beta-barrel_RND_2"/>
</dbReference>
<dbReference type="GO" id="GO:1990281">
    <property type="term" value="C:efflux pump complex"/>
    <property type="evidence" value="ECO:0007669"/>
    <property type="project" value="TreeGrafter"/>
</dbReference>
<dbReference type="KEGG" id="alt:ambt_20905"/>
<dbReference type="InterPro" id="IPR058647">
    <property type="entry name" value="BSH_CzcB-like"/>
</dbReference>
<name>F5Z709_ALTNA</name>
<organism evidence="5 6">
    <name type="scientific">Alteromonas naphthalenivorans</name>
    <dbReference type="NCBI Taxonomy" id="715451"/>
    <lineage>
        <taxon>Bacteria</taxon>
        <taxon>Pseudomonadati</taxon>
        <taxon>Pseudomonadota</taxon>
        <taxon>Gammaproteobacteria</taxon>
        <taxon>Alteromonadales</taxon>
        <taxon>Alteromonadaceae</taxon>
        <taxon>Alteromonas/Salinimonas group</taxon>
        <taxon>Alteromonas</taxon>
    </lineage>
</organism>
<dbReference type="AlphaFoldDB" id="F5Z709"/>
<evidence type="ECO:0000313" key="5">
    <source>
        <dbReference type="EMBL" id="AEF05672.1"/>
    </source>
</evidence>
<comment type="similarity">
    <text evidence="1">Belongs to the membrane fusion protein (MFP) (TC 8.A.1) family.</text>
</comment>
<feature type="domain" description="CusB-like beta-barrel" evidence="3">
    <location>
        <begin position="203"/>
        <end position="274"/>
    </location>
</feature>
<dbReference type="EMBL" id="CP002339">
    <property type="protein sequence ID" value="AEF05672.1"/>
    <property type="molecule type" value="Genomic_DNA"/>
</dbReference>
<feature type="domain" description="CzcB-like barrel-sandwich hybrid" evidence="4">
    <location>
        <begin position="60"/>
        <end position="195"/>
    </location>
</feature>
<dbReference type="eggNOG" id="COG0845">
    <property type="taxonomic scope" value="Bacteria"/>
</dbReference>
<dbReference type="GO" id="GO:0015562">
    <property type="term" value="F:efflux transmembrane transporter activity"/>
    <property type="evidence" value="ECO:0007669"/>
    <property type="project" value="TreeGrafter"/>
</dbReference>
<sequence length="372" mass="40202">MPRIILFTALTLLVSACNDKPLMVEDTVRSVKTLTITENTKANSRQLAGTVESTDESELSFRVGGRVASVDVSSGEKIIKGQLLATLEKKEYELAVQSAKAKLASARAEFKEKSDALKRQQNLRAKEFVAQASVDQAQAAFTAANSNVDVAVTDLENAQQDLENTELLAPFDGSIVTRSIEPFTEVAAGSTVFELQSQGAMKVEVLMPETLIREISYGDSTSVQFPTLKGVTVYGAVSKIGSKAQKGNAFPVSVELAQTTEDIRPGMTAQVTFNYGEAADASVYLIPITALDVRIPVENESSLEKEVPVFVLKDGVAQRRKLTFRDIRGNKLEVIDGLSPGDVLITAGVPFINEGQKVKAWEPTYNLPAVIQ</sequence>
<evidence type="ECO:0000259" key="4">
    <source>
        <dbReference type="Pfam" id="PF25973"/>
    </source>
</evidence>
<protein>
    <submittedName>
        <fullName evidence="5">RND family efflux transporter MFP subunit</fullName>
    </submittedName>
</protein>
<evidence type="ECO:0000313" key="6">
    <source>
        <dbReference type="Proteomes" id="UP000000683"/>
    </source>
</evidence>
<dbReference type="PROSITE" id="PS51257">
    <property type="entry name" value="PROKAR_LIPOPROTEIN"/>
    <property type="match status" value="1"/>
</dbReference>
<dbReference type="Gene3D" id="2.40.50.100">
    <property type="match status" value="1"/>
</dbReference>
<gene>
    <name evidence="5" type="ordered locus">ambt_20905</name>
</gene>
<feature type="coiled-coil region" evidence="2">
    <location>
        <begin position="89"/>
        <end position="123"/>
    </location>
</feature>
<dbReference type="Gene3D" id="2.40.420.20">
    <property type="match status" value="1"/>
</dbReference>
<dbReference type="PANTHER" id="PTHR30469">
    <property type="entry name" value="MULTIDRUG RESISTANCE PROTEIN MDTA"/>
    <property type="match status" value="1"/>
</dbReference>
<dbReference type="Gene3D" id="1.10.287.470">
    <property type="entry name" value="Helix hairpin bin"/>
    <property type="match status" value="1"/>
</dbReference>
<reference evidence="5 6" key="1">
    <citation type="journal article" date="2011" name="J. Bacteriol.">
        <title>Complete genome sequence of the polycyclic aromatic hydrocarbon-degrading bacterium Alteromonas sp. strain SN2.</title>
        <authorList>
            <person name="Jin H.M."/>
            <person name="Jeong H."/>
            <person name="Moon E.J."/>
            <person name="Math R.K."/>
            <person name="Lee K."/>
            <person name="Kim H.J."/>
            <person name="Jeon C.O."/>
            <person name="Oh T.K."/>
            <person name="Kim J.F."/>
        </authorList>
    </citation>
    <scope>NUCLEOTIDE SEQUENCE [LARGE SCALE GENOMIC DNA]</scope>
    <source>
        <strain evidence="6">JCM 17741 / KACC 18427 / KCTC 11700BP / SN2</strain>
    </source>
</reference>
<dbReference type="PANTHER" id="PTHR30469:SF20">
    <property type="entry name" value="EFFLUX RND TRANSPORTER PERIPLASMIC ADAPTOR SUBUNIT"/>
    <property type="match status" value="1"/>
</dbReference>
<evidence type="ECO:0000256" key="1">
    <source>
        <dbReference type="ARBA" id="ARBA00009477"/>
    </source>
</evidence>
<evidence type="ECO:0000256" key="2">
    <source>
        <dbReference type="SAM" id="Coils"/>
    </source>
</evidence>
<dbReference type="HOGENOM" id="CLU_018816_1_0_6"/>
<accession>F5Z709</accession>